<dbReference type="Proteomes" id="UP000805193">
    <property type="component" value="Unassembled WGS sequence"/>
</dbReference>
<keyword evidence="2" id="KW-1185">Reference proteome</keyword>
<evidence type="ECO:0000313" key="2">
    <source>
        <dbReference type="Proteomes" id="UP000805193"/>
    </source>
</evidence>
<protein>
    <submittedName>
        <fullName evidence="1">Uncharacterized protein</fullName>
    </submittedName>
</protein>
<dbReference type="EMBL" id="JABSTQ010010358">
    <property type="protein sequence ID" value="KAG0421487.1"/>
    <property type="molecule type" value="Genomic_DNA"/>
</dbReference>
<sequence length="368" mass="42226">MLQAKEDLAQRMHAIEEHLEVVHSLYQGKIKELESEVALLMKERDDRSVLVANGNNANKKSQQTRILEQRRKPIKELEERVAKLRKKVQEQATMIGVKEEVRDVCKLKEEILEMKKSRVRLMRQLKEESEHHRRAQKEHDREVSTLRLREQQRVAQAARQERQSGLMMSALQRRMEDALADKSRLEAALQKRQVAAGKTCTPGKMVPRIQGTVERELALPVSKQSKQLQTQLQARNVNTRPLLELQSKLLEPEANSGRLGPVEWSKVRHNVAAATKRLEGRQKRLDSARSCRERLELLQAQYGERAAAATPRMLEGQPTFREQLPDGPVLHPPGDDLRQASGVRLPTEQEVEDTLALILQDVLEVKEK</sequence>
<evidence type="ECO:0000313" key="1">
    <source>
        <dbReference type="EMBL" id="KAG0421487.1"/>
    </source>
</evidence>
<accession>A0AC60PLV2</accession>
<organism evidence="1 2">
    <name type="scientific">Ixodes persulcatus</name>
    <name type="common">Taiga tick</name>
    <dbReference type="NCBI Taxonomy" id="34615"/>
    <lineage>
        <taxon>Eukaryota</taxon>
        <taxon>Metazoa</taxon>
        <taxon>Ecdysozoa</taxon>
        <taxon>Arthropoda</taxon>
        <taxon>Chelicerata</taxon>
        <taxon>Arachnida</taxon>
        <taxon>Acari</taxon>
        <taxon>Parasitiformes</taxon>
        <taxon>Ixodida</taxon>
        <taxon>Ixodoidea</taxon>
        <taxon>Ixodidae</taxon>
        <taxon>Ixodinae</taxon>
        <taxon>Ixodes</taxon>
    </lineage>
</organism>
<reference evidence="1 2" key="1">
    <citation type="journal article" date="2020" name="Cell">
        <title>Large-Scale Comparative Analyses of Tick Genomes Elucidate Their Genetic Diversity and Vector Capacities.</title>
        <authorList>
            <consortium name="Tick Genome and Microbiome Consortium (TIGMIC)"/>
            <person name="Jia N."/>
            <person name="Wang J."/>
            <person name="Shi W."/>
            <person name="Du L."/>
            <person name="Sun Y."/>
            <person name="Zhan W."/>
            <person name="Jiang J.F."/>
            <person name="Wang Q."/>
            <person name="Zhang B."/>
            <person name="Ji P."/>
            <person name="Bell-Sakyi L."/>
            <person name="Cui X.M."/>
            <person name="Yuan T.T."/>
            <person name="Jiang B.G."/>
            <person name="Yang W.F."/>
            <person name="Lam T.T."/>
            <person name="Chang Q.C."/>
            <person name="Ding S.J."/>
            <person name="Wang X.J."/>
            <person name="Zhu J.G."/>
            <person name="Ruan X.D."/>
            <person name="Zhao L."/>
            <person name="Wei J.T."/>
            <person name="Ye R.Z."/>
            <person name="Que T.C."/>
            <person name="Du C.H."/>
            <person name="Zhou Y.H."/>
            <person name="Cheng J.X."/>
            <person name="Dai P.F."/>
            <person name="Guo W.B."/>
            <person name="Han X.H."/>
            <person name="Huang E.J."/>
            <person name="Li L.F."/>
            <person name="Wei W."/>
            <person name="Gao Y.C."/>
            <person name="Liu J.Z."/>
            <person name="Shao H.Z."/>
            <person name="Wang X."/>
            <person name="Wang C.C."/>
            <person name="Yang T.C."/>
            <person name="Huo Q.B."/>
            <person name="Li W."/>
            <person name="Chen H.Y."/>
            <person name="Chen S.E."/>
            <person name="Zhou L.G."/>
            <person name="Ni X.B."/>
            <person name="Tian J.H."/>
            <person name="Sheng Y."/>
            <person name="Liu T."/>
            <person name="Pan Y.S."/>
            <person name="Xia L.Y."/>
            <person name="Li J."/>
            <person name="Zhao F."/>
            <person name="Cao W.C."/>
        </authorList>
    </citation>
    <scope>NUCLEOTIDE SEQUENCE [LARGE SCALE GENOMIC DNA]</scope>
    <source>
        <strain evidence="1">Iper-2018</strain>
    </source>
</reference>
<proteinExistence type="predicted"/>
<name>A0AC60PLV2_IXOPE</name>
<gene>
    <name evidence="1" type="ORF">HPB47_002613</name>
</gene>
<comment type="caution">
    <text evidence="1">The sequence shown here is derived from an EMBL/GenBank/DDBJ whole genome shotgun (WGS) entry which is preliminary data.</text>
</comment>